<dbReference type="Pfam" id="PF00534">
    <property type="entry name" value="Glycos_transf_1"/>
    <property type="match status" value="1"/>
</dbReference>
<protein>
    <recommendedName>
        <fullName evidence="6">Glycosyltransferase subfamily 4-like N-terminal domain-containing protein</fullName>
    </recommendedName>
</protein>
<organism evidence="5">
    <name type="scientific">marine sediment metagenome</name>
    <dbReference type="NCBI Taxonomy" id="412755"/>
    <lineage>
        <taxon>unclassified sequences</taxon>
        <taxon>metagenomes</taxon>
        <taxon>ecological metagenomes</taxon>
    </lineage>
</organism>
<dbReference type="InterPro" id="IPR028098">
    <property type="entry name" value="Glyco_trans_4-like_N"/>
</dbReference>
<dbReference type="Gene3D" id="3.40.50.2000">
    <property type="entry name" value="Glycogen Phosphorylase B"/>
    <property type="match status" value="2"/>
</dbReference>
<sequence>MILYKDFISDTRVQREANFLAQNGFEIEVINCKSPKESNKGELNYNKRIKNSEIMQVQPKKRQTVKSLLKFWFLAFHYLIKEKNRPNIIHAHDLTGLPPAILYKILYPKVKLIYDSHELFPEAAKDKLNKFHWLFFLLLEKICGKFITILIGASPLQLKILKRRINKPQFCILNVPDLDFIKKDFDYENLKFHPLSPHKEKKVKIIYSGGVHTHRGYDEFILSAAKLLEKDLNFEFWIVGDGDYLNNIKEMVEKYKLTDHFFFTGAVPHCELLKLTYESDIAVGLYDNIDNNNIMISNKIFEYMLVGIPFVFTSLRSSIPYIEEVNAIKIDFPLNPEIIANNIFYLSNNKKLQNEISIKSRNLIQENLNWKNESAKLVEVYSVALK</sequence>
<dbReference type="Pfam" id="PF13439">
    <property type="entry name" value="Glyco_transf_4"/>
    <property type="match status" value="1"/>
</dbReference>
<evidence type="ECO:0008006" key="6">
    <source>
        <dbReference type="Google" id="ProtNLM"/>
    </source>
</evidence>
<evidence type="ECO:0000256" key="2">
    <source>
        <dbReference type="ARBA" id="ARBA00022679"/>
    </source>
</evidence>
<name>A0A0F9UWT5_9ZZZZ</name>
<keyword evidence="1" id="KW-0328">Glycosyltransferase</keyword>
<dbReference type="EMBL" id="LAZR01000776">
    <property type="protein sequence ID" value="KKN58103.1"/>
    <property type="molecule type" value="Genomic_DNA"/>
</dbReference>
<gene>
    <name evidence="5" type="ORF">LCGC14_0555360</name>
</gene>
<dbReference type="AlphaFoldDB" id="A0A0F9UWT5"/>
<evidence type="ECO:0000259" key="3">
    <source>
        <dbReference type="Pfam" id="PF00534"/>
    </source>
</evidence>
<dbReference type="GO" id="GO:0016757">
    <property type="term" value="F:glycosyltransferase activity"/>
    <property type="evidence" value="ECO:0007669"/>
    <property type="project" value="UniProtKB-KW"/>
</dbReference>
<feature type="domain" description="Glycosyltransferase subfamily 4-like N-terminal" evidence="4">
    <location>
        <begin position="12"/>
        <end position="146"/>
    </location>
</feature>
<comment type="caution">
    <text evidence="5">The sequence shown here is derived from an EMBL/GenBank/DDBJ whole genome shotgun (WGS) entry which is preliminary data.</text>
</comment>
<dbReference type="PANTHER" id="PTHR12526:SF629">
    <property type="entry name" value="TEICHURONIC ACID BIOSYNTHESIS GLYCOSYLTRANSFERASE TUAH-RELATED"/>
    <property type="match status" value="1"/>
</dbReference>
<feature type="domain" description="Glycosyl transferase family 1" evidence="3">
    <location>
        <begin position="196"/>
        <end position="361"/>
    </location>
</feature>
<proteinExistence type="predicted"/>
<dbReference type="SUPFAM" id="SSF53756">
    <property type="entry name" value="UDP-Glycosyltransferase/glycogen phosphorylase"/>
    <property type="match status" value="1"/>
</dbReference>
<accession>A0A0F9UWT5</accession>
<evidence type="ECO:0000313" key="5">
    <source>
        <dbReference type="EMBL" id="KKN58103.1"/>
    </source>
</evidence>
<dbReference type="PANTHER" id="PTHR12526">
    <property type="entry name" value="GLYCOSYLTRANSFERASE"/>
    <property type="match status" value="1"/>
</dbReference>
<dbReference type="InterPro" id="IPR001296">
    <property type="entry name" value="Glyco_trans_1"/>
</dbReference>
<evidence type="ECO:0000259" key="4">
    <source>
        <dbReference type="Pfam" id="PF13439"/>
    </source>
</evidence>
<evidence type="ECO:0000256" key="1">
    <source>
        <dbReference type="ARBA" id="ARBA00022676"/>
    </source>
</evidence>
<reference evidence="5" key="1">
    <citation type="journal article" date="2015" name="Nature">
        <title>Complex archaea that bridge the gap between prokaryotes and eukaryotes.</title>
        <authorList>
            <person name="Spang A."/>
            <person name="Saw J.H."/>
            <person name="Jorgensen S.L."/>
            <person name="Zaremba-Niedzwiedzka K."/>
            <person name="Martijn J."/>
            <person name="Lind A.E."/>
            <person name="van Eijk R."/>
            <person name="Schleper C."/>
            <person name="Guy L."/>
            <person name="Ettema T.J."/>
        </authorList>
    </citation>
    <scope>NUCLEOTIDE SEQUENCE</scope>
</reference>
<keyword evidence="2" id="KW-0808">Transferase</keyword>